<keyword evidence="3" id="KW-0964">Secreted</keyword>
<dbReference type="InterPro" id="IPR001119">
    <property type="entry name" value="SLH_dom"/>
</dbReference>
<feature type="signal peptide" evidence="7">
    <location>
        <begin position="1"/>
        <end position="28"/>
    </location>
</feature>
<dbReference type="PANTHER" id="PTHR37824:SF1">
    <property type="entry name" value="IRON-REGULATED SURFACE DETERMINANT PROTEIN C"/>
    <property type="match status" value="1"/>
</dbReference>
<keyword evidence="2" id="KW-0134">Cell wall</keyword>
<dbReference type="Pfam" id="PF00395">
    <property type="entry name" value="SLH"/>
    <property type="match status" value="3"/>
</dbReference>
<dbReference type="InterPro" id="IPR037250">
    <property type="entry name" value="NEAT_dom_sf"/>
</dbReference>
<evidence type="ECO:0000256" key="2">
    <source>
        <dbReference type="ARBA" id="ARBA00022512"/>
    </source>
</evidence>
<feature type="domain" description="NEAT" evidence="8">
    <location>
        <begin position="576"/>
        <end position="704"/>
    </location>
</feature>
<dbReference type="Pfam" id="PF05031">
    <property type="entry name" value="NEAT"/>
    <property type="match status" value="3"/>
</dbReference>
<feature type="chain" id="PRO_5046109305" evidence="7">
    <location>
        <begin position="29"/>
        <end position="1271"/>
    </location>
</feature>
<comment type="subcellular location">
    <subcellularLocation>
        <location evidence="1">Secreted</location>
        <location evidence="1">Cell wall</location>
        <topology evidence="1">Peptidoglycan-anchor</topology>
    </subcellularLocation>
</comment>
<evidence type="ECO:0000259" key="8">
    <source>
        <dbReference type="PROSITE" id="PS50978"/>
    </source>
</evidence>
<dbReference type="RefSeq" id="WP_192026633.1">
    <property type="nucleotide sequence ID" value="NZ_JACYTN010000021.1"/>
</dbReference>
<feature type="domain" description="NEAT" evidence="8">
    <location>
        <begin position="776"/>
        <end position="893"/>
    </location>
</feature>
<dbReference type="Gene3D" id="2.60.40.1850">
    <property type="match status" value="4"/>
</dbReference>
<name>A0ABR9B569_9BACL</name>
<evidence type="ECO:0000256" key="1">
    <source>
        <dbReference type="ARBA" id="ARBA00004168"/>
    </source>
</evidence>
<keyword evidence="5" id="KW-0572">Peptidoglycan-anchor</keyword>
<evidence type="ECO:0000256" key="4">
    <source>
        <dbReference type="ARBA" id="ARBA00022729"/>
    </source>
</evidence>
<dbReference type="SMART" id="SM00725">
    <property type="entry name" value="NEAT"/>
    <property type="match status" value="4"/>
</dbReference>
<accession>A0ABR9B569</accession>
<dbReference type="CDD" id="cd06920">
    <property type="entry name" value="NEAT"/>
    <property type="match status" value="4"/>
</dbReference>
<evidence type="ECO:0000313" key="11">
    <source>
        <dbReference type="Proteomes" id="UP000634529"/>
    </source>
</evidence>
<dbReference type="InterPro" id="IPR050436">
    <property type="entry name" value="IsdA"/>
</dbReference>
<feature type="compositionally biased region" description="Basic and acidic residues" evidence="6">
    <location>
        <begin position="1060"/>
        <end position="1070"/>
    </location>
</feature>
<evidence type="ECO:0000256" key="7">
    <source>
        <dbReference type="SAM" id="SignalP"/>
    </source>
</evidence>
<protein>
    <submittedName>
        <fullName evidence="10">NEAT domain-containing protein</fullName>
    </submittedName>
</protein>
<evidence type="ECO:0000313" key="10">
    <source>
        <dbReference type="EMBL" id="MBD8500331.1"/>
    </source>
</evidence>
<keyword evidence="11" id="KW-1185">Reference proteome</keyword>
<dbReference type="PROSITE" id="PS50978">
    <property type="entry name" value="NEAT"/>
    <property type="match status" value="3"/>
</dbReference>
<dbReference type="PANTHER" id="PTHR37824">
    <property type="entry name" value="IRON-REGULATED SURFACE DETERMINANT PROTEIN C"/>
    <property type="match status" value="1"/>
</dbReference>
<organism evidence="10 11">
    <name type="scientific">Paenibacillus arenosi</name>
    <dbReference type="NCBI Taxonomy" id="2774142"/>
    <lineage>
        <taxon>Bacteria</taxon>
        <taxon>Bacillati</taxon>
        <taxon>Bacillota</taxon>
        <taxon>Bacilli</taxon>
        <taxon>Bacillales</taxon>
        <taxon>Paenibacillaceae</taxon>
        <taxon>Paenibacillus</taxon>
    </lineage>
</organism>
<evidence type="ECO:0000259" key="9">
    <source>
        <dbReference type="PROSITE" id="PS51272"/>
    </source>
</evidence>
<feature type="domain" description="SLH" evidence="9">
    <location>
        <begin position="1149"/>
        <end position="1207"/>
    </location>
</feature>
<dbReference type="EMBL" id="JACYTN010000021">
    <property type="protein sequence ID" value="MBD8500331.1"/>
    <property type="molecule type" value="Genomic_DNA"/>
</dbReference>
<feature type="domain" description="NEAT" evidence="8">
    <location>
        <begin position="908"/>
        <end position="1025"/>
    </location>
</feature>
<dbReference type="InterPro" id="IPR006635">
    <property type="entry name" value="NEAT_dom"/>
</dbReference>
<dbReference type="Gene3D" id="1.20.1270.90">
    <property type="entry name" value="AF1782-like"/>
    <property type="match status" value="3"/>
</dbReference>
<proteinExistence type="predicted"/>
<feature type="domain" description="SLH" evidence="9">
    <location>
        <begin position="1208"/>
        <end position="1271"/>
    </location>
</feature>
<dbReference type="Proteomes" id="UP000634529">
    <property type="component" value="Unassembled WGS sequence"/>
</dbReference>
<feature type="domain" description="SLH" evidence="9">
    <location>
        <begin position="1085"/>
        <end position="1148"/>
    </location>
</feature>
<gene>
    <name evidence="10" type="ORF">IFO66_18715</name>
</gene>
<comment type="caution">
    <text evidence="10">The sequence shown here is derived from an EMBL/GenBank/DDBJ whole genome shotgun (WGS) entry which is preliminary data.</text>
</comment>
<evidence type="ECO:0000256" key="3">
    <source>
        <dbReference type="ARBA" id="ARBA00022525"/>
    </source>
</evidence>
<dbReference type="SUPFAM" id="SSF158911">
    <property type="entry name" value="NEAT domain-like"/>
    <property type="match status" value="4"/>
</dbReference>
<evidence type="ECO:0000256" key="6">
    <source>
        <dbReference type="SAM" id="MobiDB-lite"/>
    </source>
</evidence>
<keyword evidence="4 7" id="KW-0732">Signal</keyword>
<dbReference type="PROSITE" id="PS51272">
    <property type="entry name" value="SLH"/>
    <property type="match status" value="3"/>
</dbReference>
<sequence length="1271" mass="137106">MKKWFKKSALICLTLSLLITLVPVGIVAAASASLTNSSIPNGEYVVDFNFLEDGQTNVSAANTYMKIPGTKGKLIVQNGIIWFEHDIETESFGHFKYLGYRPAGVPKATIVNSVIQDKTGYIDAAVSNGADASRKILRYGISDISKLQDIAMHIDHQFVSYNYSYHAQISIDTSQLPNNGGSDPGNGGPVIGPVTLDKLNELVSVTKSVYDSSVEGPNLGQYPVGSREVLKVAITNAETKLAQTTPGDEAAYGVIHAELNQQLAHFQSLQKQANKAELKKIIASMTTFLSTATANGQANGTPGGGLVGIVEGEYPHEHISGLQERVTLGNKIVGNPLATQREVDNVVRAINSYYDRSIKNRYVASEELRLYVLDTPSETKIESAQASKVNSVVTTITGLANKESLGGARANITLNVTPDENKVYWFMPWDDGTYRSPDLFEQVNMLSAVTIHPNRPLGNTVYQWALKNSDADKDTQWSGLGHITFKVNGEKHSLYLSFNRIIHERLQQSLASAQRKYKDAPKHPNAEQAAFDKAKAELEVAIQEATPISENLNAERPAILQAETKLKIAFDAFKVVALVEYDLYFSTLHASEEAFATVDGKFVKPAQVIPQKDGQQIVRLTITDSSSVKELQMELGGVIKNEEVVSENKAANSRVTQFVVSDLSQFVKAKVKVVTTNQGNSSEATHHIRFNFNGVDNTGLQTAISDASNLLSSAVTGIYPGQYSEAAKTTLSTAIRTAGKIAVNGPNSNDQTASALTALQAAVEAFKASMFTANHLKDGDYNIKFTVLKTDKEEASVLNNFIVSPARLIISGGVKKIFVTIKQSAEIPEMKVNGQNVEVISANEKDNTRVVSFPVADFSVDTKGTAKFKLKSQNNFNDYDFRFRFDNSSVTLYGTGQPPGGLIPGGVLPNGYYHIDFRILKAGTESNSIANTYVVSPALLHVVGNSRTVSFTVKRSKEIHTLTINGSNGSVVSVDHQRNTRAVAYALPTLAGKHNGTVEIDWPEVNYHHTYGIQFVFIEASIKPVSSSVVPGSGVDGNVSGPGLPPPGGVVPGNANNGKKPGEGDKDKQVDGATGGKNEGTVGKEGQTSFGDTKDHWAAKHIDRAVKLGIASGFKDGKFLPNKPITRAEFAAMISRALKLEGNTSELSFKDAEKIPAWASKHISLAVKNGLIVGYKDGTFQANKTMTRAELTVIIARAVKLKLNDKTTSTFADAKNIPAWALKSVTAAVEAGLIQGKANNKFEPNATATRAEAVTLLLRMLDHQSTGAVKK</sequence>
<feature type="region of interest" description="Disordered" evidence="6">
    <location>
        <begin position="1034"/>
        <end position="1094"/>
    </location>
</feature>
<reference evidence="10 11" key="1">
    <citation type="submission" date="2020-09" db="EMBL/GenBank/DDBJ databases">
        <title>Paenibacillus sp. CAU 1523 isolated from sand of Haeundae Beach.</title>
        <authorList>
            <person name="Kim W."/>
        </authorList>
    </citation>
    <scope>NUCLEOTIDE SEQUENCE [LARGE SCALE GENOMIC DNA]</scope>
    <source>
        <strain evidence="10 11">CAU 1523</strain>
    </source>
</reference>
<evidence type="ECO:0000256" key="5">
    <source>
        <dbReference type="ARBA" id="ARBA00023088"/>
    </source>
</evidence>